<sequence length="221" mass="24485">MIPSAEFSLVGKPVITISHASTTLLSGLLVKPFQLLPNTTFRITYVYGFNTPGDRKPLWDYLISNSDPIQSAPLGPSWRFQCCAASSSTGRGGDGLIQKKLDWVLGNSGFMQEWPASKAQFLPRSISDHSAAILHIDKPSPSRIPQFKFLNVWTTRDDYLPTIASSWHIPVEGNPMRLLITKLKRVKDVLKSFSYKSHKPHIDSGCKSQELLGPGSNSSRC</sequence>
<evidence type="ECO:0000256" key="1">
    <source>
        <dbReference type="SAM" id="MobiDB-lite"/>
    </source>
</evidence>
<keyword evidence="3" id="KW-1185">Reference proteome</keyword>
<organism evidence="2 3">
    <name type="scientific">Salix viminalis</name>
    <name type="common">Common osier</name>
    <name type="synonym">Basket willow</name>
    <dbReference type="NCBI Taxonomy" id="40686"/>
    <lineage>
        <taxon>Eukaryota</taxon>
        <taxon>Viridiplantae</taxon>
        <taxon>Streptophyta</taxon>
        <taxon>Embryophyta</taxon>
        <taxon>Tracheophyta</taxon>
        <taxon>Spermatophyta</taxon>
        <taxon>Magnoliopsida</taxon>
        <taxon>eudicotyledons</taxon>
        <taxon>Gunneridae</taxon>
        <taxon>Pentapetalae</taxon>
        <taxon>rosids</taxon>
        <taxon>fabids</taxon>
        <taxon>Malpighiales</taxon>
        <taxon>Salicaceae</taxon>
        <taxon>Saliceae</taxon>
        <taxon>Salix</taxon>
    </lineage>
</organism>
<name>A0A9Q0NI38_SALVM</name>
<reference evidence="2 3" key="1">
    <citation type="journal article" date="2023" name="Int. J. Mol. Sci.">
        <title>De Novo Assembly and Annotation of 11 Diverse Shrub Willow (Salix) Genomes Reveals Novel Gene Organization in Sex-Linked Regions.</title>
        <authorList>
            <person name="Hyden B."/>
            <person name="Feng K."/>
            <person name="Yates T.B."/>
            <person name="Jawdy S."/>
            <person name="Cereghino C."/>
            <person name="Smart L.B."/>
            <person name="Muchero W."/>
        </authorList>
    </citation>
    <scope>NUCLEOTIDE SEQUENCE [LARGE SCALE GENOMIC DNA]</scope>
    <source>
        <tissue evidence="2">Shoot tip</tissue>
    </source>
</reference>
<evidence type="ECO:0000313" key="3">
    <source>
        <dbReference type="Proteomes" id="UP001151529"/>
    </source>
</evidence>
<evidence type="ECO:0008006" key="4">
    <source>
        <dbReference type="Google" id="ProtNLM"/>
    </source>
</evidence>
<gene>
    <name evidence="2" type="ORF">OIU85_022007</name>
</gene>
<dbReference type="EMBL" id="JAPFFL010000044">
    <property type="protein sequence ID" value="KAJ6670255.1"/>
    <property type="molecule type" value="Genomic_DNA"/>
</dbReference>
<dbReference type="PANTHER" id="PTHR33710:SF77">
    <property type="entry name" value="DNASE I-LIKE SUPERFAMILY PROTEIN"/>
    <property type="match status" value="1"/>
</dbReference>
<dbReference type="PANTHER" id="PTHR33710">
    <property type="entry name" value="BNAC02G09200D PROTEIN"/>
    <property type="match status" value="1"/>
</dbReference>
<feature type="region of interest" description="Disordered" evidence="1">
    <location>
        <begin position="198"/>
        <end position="221"/>
    </location>
</feature>
<dbReference type="Proteomes" id="UP001151529">
    <property type="component" value="Unassembled WGS sequence"/>
</dbReference>
<comment type="caution">
    <text evidence="2">The sequence shown here is derived from an EMBL/GenBank/DDBJ whole genome shotgun (WGS) entry which is preliminary data.</text>
</comment>
<dbReference type="OrthoDB" id="1085116at2759"/>
<evidence type="ECO:0000313" key="2">
    <source>
        <dbReference type="EMBL" id="KAJ6670255.1"/>
    </source>
</evidence>
<protein>
    <recommendedName>
        <fullName evidence="4">Endonuclease/exonuclease/phosphatase domain-containing protein</fullName>
    </recommendedName>
</protein>
<proteinExistence type="predicted"/>
<accession>A0A9Q0NI38</accession>
<dbReference type="AlphaFoldDB" id="A0A9Q0NI38"/>